<evidence type="ECO:0000313" key="3">
    <source>
        <dbReference type="Proteomes" id="UP000799438"/>
    </source>
</evidence>
<dbReference type="RefSeq" id="XP_033397331.1">
    <property type="nucleotide sequence ID" value="XM_033546216.1"/>
</dbReference>
<dbReference type="Pfam" id="PF00646">
    <property type="entry name" value="F-box"/>
    <property type="match status" value="1"/>
</dbReference>
<dbReference type="AlphaFoldDB" id="A0A6A6BBP4"/>
<gene>
    <name evidence="2" type="ORF">K452DRAFT_358745</name>
</gene>
<proteinExistence type="predicted"/>
<dbReference type="OrthoDB" id="5279008at2759"/>
<dbReference type="GeneID" id="54303722"/>
<protein>
    <recommendedName>
        <fullName evidence="1">F-box domain-containing protein</fullName>
    </recommendedName>
</protein>
<sequence length="429" mass="48660">MSANLDLLPTELVEHVCNTLETTDISRLRLVCRQLSEKASRSLEHACFKSVSTSLFPESLNRVRQILQHERANQIIRSFTISVPRSFPCEEACSEHFQLVQTQGRDNLPLGILQRLPGNCRKALFSAEANKALRELFTDGSLPNCRSFTIKGTCDDETFFPTIHGSATDALLALLSHVSESRRPIEAFTLELLHDEAGALDPVRIPASCYRNPGFTEAWGGNLRELCLSFWDDRNLDPIIGLIASAVNLTKLELRTTTYTGFDKILNGIYAYNQSWEPPLRQLKLQRFKDVNPGGFLTFLLSFRETLQGISLSYMTLNSGSWHQTLFTLLHCHLHLDSIYFLLLCETYPDLNYRVRFCPVESEDLPTNVPLNLDSWRHISKNLVIGAKGLRYEGPEVAAVLRYLLSTSHVYDPHRSIKKSWTELRGSED</sequence>
<dbReference type="InterPro" id="IPR001810">
    <property type="entry name" value="F-box_dom"/>
</dbReference>
<dbReference type="InterPro" id="IPR036047">
    <property type="entry name" value="F-box-like_dom_sf"/>
</dbReference>
<keyword evidence="3" id="KW-1185">Reference proteome</keyword>
<dbReference type="Proteomes" id="UP000799438">
    <property type="component" value="Unassembled WGS sequence"/>
</dbReference>
<evidence type="ECO:0000259" key="1">
    <source>
        <dbReference type="PROSITE" id="PS50181"/>
    </source>
</evidence>
<dbReference type="SMART" id="SM00256">
    <property type="entry name" value="FBOX"/>
    <property type="match status" value="1"/>
</dbReference>
<dbReference type="EMBL" id="ML995486">
    <property type="protein sequence ID" value="KAF2141619.1"/>
    <property type="molecule type" value="Genomic_DNA"/>
</dbReference>
<evidence type="ECO:0000313" key="2">
    <source>
        <dbReference type="EMBL" id="KAF2141619.1"/>
    </source>
</evidence>
<name>A0A6A6BBP4_9PEZI</name>
<feature type="domain" description="F-box" evidence="1">
    <location>
        <begin position="2"/>
        <end position="51"/>
    </location>
</feature>
<reference evidence="2" key="1">
    <citation type="journal article" date="2020" name="Stud. Mycol.">
        <title>101 Dothideomycetes genomes: a test case for predicting lifestyles and emergence of pathogens.</title>
        <authorList>
            <person name="Haridas S."/>
            <person name="Albert R."/>
            <person name="Binder M."/>
            <person name="Bloem J."/>
            <person name="Labutti K."/>
            <person name="Salamov A."/>
            <person name="Andreopoulos B."/>
            <person name="Baker S."/>
            <person name="Barry K."/>
            <person name="Bills G."/>
            <person name="Bluhm B."/>
            <person name="Cannon C."/>
            <person name="Castanera R."/>
            <person name="Culley D."/>
            <person name="Daum C."/>
            <person name="Ezra D."/>
            <person name="Gonzalez J."/>
            <person name="Henrissat B."/>
            <person name="Kuo A."/>
            <person name="Liang C."/>
            <person name="Lipzen A."/>
            <person name="Lutzoni F."/>
            <person name="Magnuson J."/>
            <person name="Mondo S."/>
            <person name="Nolan M."/>
            <person name="Ohm R."/>
            <person name="Pangilinan J."/>
            <person name="Park H.-J."/>
            <person name="Ramirez L."/>
            <person name="Alfaro M."/>
            <person name="Sun H."/>
            <person name="Tritt A."/>
            <person name="Yoshinaga Y."/>
            <person name="Zwiers L.-H."/>
            <person name="Turgeon B."/>
            <person name="Goodwin S."/>
            <person name="Spatafora J."/>
            <person name="Crous P."/>
            <person name="Grigoriev I."/>
        </authorList>
    </citation>
    <scope>NUCLEOTIDE SEQUENCE</scope>
    <source>
        <strain evidence="2">CBS 121167</strain>
    </source>
</reference>
<accession>A0A6A6BBP4</accession>
<dbReference type="SUPFAM" id="SSF81383">
    <property type="entry name" value="F-box domain"/>
    <property type="match status" value="1"/>
</dbReference>
<organism evidence="2 3">
    <name type="scientific">Aplosporella prunicola CBS 121167</name>
    <dbReference type="NCBI Taxonomy" id="1176127"/>
    <lineage>
        <taxon>Eukaryota</taxon>
        <taxon>Fungi</taxon>
        <taxon>Dikarya</taxon>
        <taxon>Ascomycota</taxon>
        <taxon>Pezizomycotina</taxon>
        <taxon>Dothideomycetes</taxon>
        <taxon>Dothideomycetes incertae sedis</taxon>
        <taxon>Botryosphaeriales</taxon>
        <taxon>Aplosporellaceae</taxon>
        <taxon>Aplosporella</taxon>
    </lineage>
</organism>
<dbReference type="PROSITE" id="PS50181">
    <property type="entry name" value="FBOX"/>
    <property type="match status" value="1"/>
</dbReference>